<dbReference type="InterPro" id="IPR051683">
    <property type="entry name" value="Enoyl-CoA_Hydratase/Isomerase"/>
</dbReference>
<dbReference type="AlphaFoldDB" id="Q1Z6G7"/>
<dbReference type="GO" id="GO:0003824">
    <property type="term" value="F:catalytic activity"/>
    <property type="evidence" value="ECO:0007669"/>
    <property type="project" value="UniProtKB-ARBA"/>
</dbReference>
<comment type="caution">
    <text evidence="2">The sequence shown here is derived from an EMBL/GenBank/DDBJ whole genome shotgun (WGS) entry which is preliminary data.</text>
</comment>
<dbReference type="RefSeq" id="WP_006230198.1">
    <property type="nucleotide sequence ID" value="NZ_CH724134.1"/>
</dbReference>
<dbReference type="PANTHER" id="PTHR42964">
    <property type="entry name" value="ENOYL-COA HYDRATASE"/>
    <property type="match status" value="1"/>
</dbReference>
<dbReference type="HOGENOM" id="CLU_009834_7_3_6"/>
<reference evidence="2 3" key="1">
    <citation type="submission" date="2006-03" db="EMBL/GenBank/DDBJ databases">
        <authorList>
            <person name="Bartlett D.H."/>
            <person name="Valle G."/>
            <person name="Lauro F.M."/>
            <person name="Vezzi A."/>
            <person name="Simonato F."/>
            <person name="Eloe E."/>
            <person name="Vitulo N."/>
            <person name="Stratton T.K."/>
            <person name="D'angelo M."/>
            <person name="Ferriera S."/>
            <person name="Johnson J."/>
            <person name="Kravitz S."/>
            <person name="Beeson K."/>
            <person name="Sutton G."/>
            <person name="Rogers Y."/>
            <person name="Friedman R."/>
            <person name="Frazier M."/>
            <person name="Venter J.C."/>
        </authorList>
    </citation>
    <scope>NUCLEOTIDE SEQUENCE [LARGE SCALE GENOMIC DNA]</scope>
    <source>
        <strain evidence="2 3">3TCK</strain>
    </source>
</reference>
<dbReference type="EMBL" id="AAPH01000006">
    <property type="protein sequence ID" value="EAS44180.1"/>
    <property type="molecule type" value="Genomic_DNA"/>
</dbReference>
<dbReference type="OrthoDB" id="9807606at2"/>
<evidence type="ECO:0000256" key="1">
    <source>
        <dbReference type="ARBA" id="ARBA00005254"/>
    </source>
</evidence>
<comment type="similarity">
    <text evidence="1">Belongs to the enoyl-CoA hydratase/isomerase family.</text>
</comment>
<dbReference type="Gene3D" id="1.10.12.10">
    <property type="entry name" value="Lyase 2-enoyl-coa Hydratase, Chain A, domain 2"/>
    <property type="match status" value="1"/>
</dbReference>
<dbReference type="Proteomes" id="UP000003789">
    <property type="component" value="Unassembled WGS sequence"/>
</dbReference>
<dbReference type="InterPro" id="IPR014748">
    <property type="entry name" value="Enoyl-CoA_hydra_C"/>
</dbReference>
<accession>Q1Z6G7</accession>
<dbReference type="InterPro" id="IPR029045">
    <property type="entry name" value="ClpP/crotonase-like_dom_sf"/>
</dbReference>
<dbReference type="InterPro" id="IPR001753">
    <property type="entry name" value="Enoyl-CoA_hydra/iso"/>
</dbReference>
<dbReference type="Gene3D" id="3.90.226.10">
    <property type="entry name" value="2-enoyl-CoA Hydratase, Chain A, domain 1"/>
    <property type="match status" value="1"/>
</dbReference>
<name>Q1Z6G7_9GAMM</name>
<dbReference type="GO" id="GO:0008300">
    <property type="term" value="P:isoprenoid catabolic process"/>
    <property type="evidence" value="ECO:0007669"/>
    <property type="project" value="TreeGrafter"/>
</dbReference>
<dbReference type="SUPFAM" id="SSF52096">
    <property type="entry name" value="ClpP/crotonase"/>
    <property type="match status" value="1"/>
</dbReference>
<gene>
    <name evidence="2" type="ORF">P3TCK_10873</name>
</gene>
<sequence>MKEYKLNQNRLAEHTQKTCKQSDTESSDVLCEIDANGIATLILNRVSKKNAFDDSMIESLIHYIDTLSAIPTIRCLLLQANGTHFSAGADLHWMKSMAEKSVKANHQDTQQLAHLMQTLDTFPHPTIAVVQGCAFGGALGLICCCDIVIAQSDSQFCLSEVKLGLIPATIGPYVCRAIGVRYTRRFMLTGERIDANTAQHIGLIHLIVDTETKTEASRLEQQIIQLTQAILNNSPAALQQAKALCHACENQPIDKKLIKYTSHLIADIRVSEQGQEGLSAFFDKRQPSWCANTKISTKKGKGKKNE</sequence>
<dbReference type="Pfam" id="PF00378">
    <property type="entry name" value="ECH_1"/>
    <property type="match status" value="1"/>
</dbReference>
<organism evidence="2 3">
    <name type="scientific">Photobacterium profundum 3TCK</name>
    <dbReference type="NCBI Taxonomy" id="314280"/>
    <lineage>
        <taxon>Bacteria</taxon>
        <taxon>Pseudomonadati</taxon>
        <taxon>Pseudomonadota</taxon>
        <taxon>Gammaproteobacteria</taxon>
        <taxon>Vibrionales</taxon>
        <taxon>Vibrionaceae</taxon>
        <taxon>Photobacterium</taxon>
    </lineage>
</organism>
<evidence type="ECO:0000313" key="3">
    <source>
        <dbReference type="Proteomes" id="UP000003789"/>
    </source>
</evidence>
<dbReference type="CDD" id="cd06558">
    <property type="entry name" value="crotonase-like"/>
    <property type="match status" value="1"/>
</dbReference>
<dbReference type="PANTHER" id="PTHR42964:SF1">
    <property type="entry name" value="POLYKETIDE BIOSYNTHESIS ENOYL-COA HYDRATASE PKSH-RELATED"/>
    <property type="match status" value="1"/>
</dbReference>
<evidence type="ECO:0000313" key="2">
    <source>
        <dbReference type="EMBL" id="EAS44180.1"/>
    </source>
</evidence>
<protein>
    <submittedName>
        <fullName evidence="2">Conserved hypothetical preotein</fullName>
    </submittedName>
</protein>
<proteinExistence type="inferred from homology"/>